<sequence length="26" mass="3123">KQKVLNSCPTKLGLVKRFWKYILDDE</sequence>
<comment type="caution">
    <text evidence="1">The sequence shown here is derived from an EMBL/GenBank/DDBJ whole genome shotgun (WGS) entry which is preliminary data.</text>
</comment>
<reference evidence="1 2" key="1">
    <citation type="submission" date="2013-09" db="EMBL/GenBank/DDBJ databases">
        <title>Corchorus capsularis genome sequencing.</title>
        <authorList>
            <person name="Alam M."/>
            <person name="Haque M.S."/>
            <person name="Islam M.S."/>
            <person name="Emdad E.M."/>
            <person name="Islam M.M."/>
            <person name="Ahmed B."/>
            <person name="Halim A."/>
            <person name="Hossen Q.M.M."/>
            <person name="Hossain M.Z."/>
            <person name="Ahmed R."/>
            <person name="Khan M.M."/>
            <person name="Islam R."/>
            <person name="Rashid M.M."/>
            <person name="Khan S.A."/>
            <person name="Rahman M.S."/>
            <person name="Alam M."/>
        </authorList>
    </citation>
    <scope>NUCLEOTIDE SEQUENCE [LARGE SCALE GENOMIC DNA]</scope>
    <source>
        <strain evidence="2">cv. CVL-1</strain>
        <tissue evidence="1">Whole seedling</tissue>
    </source>
</reference>
<feature type="non-terminal residue" evidence="1">
    <location>
        <position position="1"/>
    </location>
</feature>
<dbReference type="Gramene" id="OMO67478">
    <property type="protein sequence ID" value="OMO67478"/>
    <property type="gene ID" value="CCACVL1_20498"/>
</dbReference>
<dbReference type="Proteomes" id="UP000188268">
    <property type="component" value="Unassembled WGS sequence"/>
</dbReference>
<evidence type="ECO:0000313" key="1">
    <source>
        <dbReference type="EMBL" id="OMO67478.1"/>
    </source>
</evidence>
<accession>A0A1R3HAW9</accession>
<feature type="non-terminal residue" evidence="1">
    <location>
        <position position="26"/>
    </location>
</feature>
<dbReference type="AlphaFoldDB" id="A0A1R3HAW9"/>
<dbReference type="EMBL" id="AWWV01012404">
    <property type="protein sequence ID" value="OMO67478.1"/>
    <property type="molecule type" value="Genomic_DNA"/>
</dbReference>
<organism evidence="1 2">
    <name type="scientific">Corchorus capsularis</name>
    <name type="common">Jute</name>
    <dbReference type="NCBI Taxonomy" id="210143"/>
    <lineage>
        <taxon>Eukaryota</taxon>
        <taxon>Viridiplantae</taxon>
        <taxon>Streptophyta</taxon>
        <taxon>Embryophyta</taxon>
        <taxon>Tracheophyta</taxon>
        <taxon>Spermatophyta</taxon>
        <taxon>Magnoliopsida</taxon>
        <taxon>eudicotyledons</taxon>
        <taxon>Gunneridae</taxon>
        <taxon>Pentapetalae</taxon>
        <taxon>rosids</taxon>
        <taxon>malvids</taxon>
        <taxon>Malvales</taxon>
        <taxon>Malvaceae</taxon>
        <taxon>Grewioideae</taxon>
        <taxon>Apeibeae</taxon>
        <taxon>Corchorus</taxon>
    </lineage>
</organism>
<name>A0A1R3HAW9_COCAP</name>
<proteinExistence type="predicted"/>
<gene>
    <name evidence="1" type="ORF">CCACVL1_20498</name>
</gene>
<keyword evidence="2" id="KW-1185">Reference proteome</keyword>
<protein>
    <submittedName>
        <fullName evidence="1">Uncharacterized protein</fullName>
    </submittedName>
</protein>
<evidence type="ECO:0000313" key="2">
    <source>
        <dbReference type="Proteomes" id="UP000188268"/>
    </source>
</evidence>